<dbReference type="SMART" id="SM00679">
    <property type="entry name" value="CTNS"/>
    <property type="match status" value="2"/>
</dbReference>
<keyword evidence="3" id="KW-0813">Transport</keyword>
<name>A0A1I7SQ21_BURXY</name>
<keyword evidence="8 12" id="KW-0472">Membrane</keyword>
<evidence type="ECO:0000256" key="7">
    <source>
        <dbReference type="ARBA" id="ARBA00022989"/>
    </source>
</evidence>
<comment type="catalytic activity">
    <reaction evidence="10">
        <text>L-cystine(out) + H(+)(out) = L-cystine(in) + H(+)(in)</text>
        <dbReference type="Rhea" id="RHEA:66172"/>
        <dbReference type="ChEBI" id="CHEBI:15378"/>
        <dbReference type="ChEBI" id="CHEBI:35491"/>
    </reaction>
    <physiologicalReaction direction="left-to-right" evidence="10">
        <dbReference type="Rhea" id="RHEA:66173"/>
    </physiologicalReaction>
</comment>
<evidence type="ECO:0000256" key="11">
    <source>
        <dbReference type="ARBA" id="ARBA00074957"/>
    </source>
</evidence>
<dbReference type="EMBL" id="CAJFCV020000003">
    <property type="protein sequence ID" value="CAG9109507.1"/>
    <property type="molecule type" value="Genomic_DNA"/>
</dbReference>
<gene>
    <name evidence="13" type="ORF">BXYJ_LOCUS7197</name>
</gene>
<evidence type="ECO:0000313" key="17">
    <source>
        <dbReference type="WBParaSite" id="BXY_1516600.1"/>
    </source>
</evidence>
<feature type="transmembrane region" description="Helical" evidence="12">
    <location>
        <begin position="194"/>
        <end position="214"/>
    </location>
</feature>
<evidence type="ECO:0000313" key="16">
    <source>
        <dbReference type="Proteomes" id="UP000659654"/>
    </source>
</evidence>
<evidence type="ECO:0000256" key="4">
    <source>
        <dbReference type="ARBA" id="ARBA00022692"/>
    </source>
</evidence>
<dbReference type="EMBL" id="CAJFDI010000003">
    <property type="protein sequence ID" value="CAD5222229.1"/>
    <property type="molecule type" value="Genomic_DNA"/>
</dbReference>
<feature type="transmembrane region" description="Helical" evidence="12">
    <location>
        <begin position="270"/>
        <end position="292"/>
    </location>
</feature>
<dbReference type="Gene3D" id="1.20.1280.290">
    <property type="match status" value="2"/>
</dbReference>
<dbReference type="InterPro" id="IPR006603">
    <property type="entry name" value="PQ-loop_rpt"/>
</dbReference>
<dbReference type="NCBIfam" id="TIGR00951">
    <property type="entry name" value="2A43"/>
    <property type="match status" value="1"/>
</dbReference>
<dbReference type="Proteomes" id="UP000582659">
    <property type="component" value="Unassembled WGS sequence"/>
</dbReference>
<keyword evidence="5" id="KW-0677">Repeat</keyword>
<dbReference type="InterPro" id="IPR005282">
    <property type="entry name" value="LC_transporter"/>
</dbReference>
<evidence type="ECO:0000256" key="8">
    <source>
        <dbReference type="ARBA" id="ARBA00023136"/>
    </source>
</evidence>
<evidence type="ECO:0000256" key="3">
    <source>
        <dbReference type="ARBA" id="ARBA00022448"/>
    </source>
</evidence>
<organism evidence="15 17">
    <name type="scientific">Bursaphelenchus xylophilus</name>
    <name type="common">Pinewood nematode worm</name>
    <name type="synonym">Aphelenchoides xylophilus</name>
    <dbReference type="NCBI Taxonomy" id="6326"/>
    <lineage>
        <taxon>Eukaryota</taxon>
        <taxon>Metazoa</taxon>
        <taxon>Ecdysozoa</taxon>
        <taxon>Nematoda</taxon>
        <taxon>Chromadorea</taxon>
        <taxon>Rhabditida</taxon>
        <taxon>Tylenchina</taxon>
        <taxon>Tylenchomorpha</taxon>
        <taxon>Aphelenchoidea</taxon>
        <taxon>Aphelenchoididae</taxon>
        <taxon>Bursaphelenchus</taxon>
    </lineage>
</organism>
<keyword evidence="9" id="KW-0458">Lysosome</keyword>
<keyword evidence="4 12" id="KW-0812">Transmembrane</keyword>
<evidence type="ECO:0000256" key="12">
    <source>
        <dbReference type="SAM" id="Phobius"/>
    </source>
</evidence>
<evidence type="ECO:0000313" key="13">
    <source>
        <dbReference type="EMBL" id="CAD5222229.1"/>
    </source>
</evidence>
<proteinExistence type="inferred from homology"/>
<dbReference type="GO" id="GO:0015293">
    <property type="term" value="F:symporter activity"/>
    <property type="evidence" value="ECO:0007669"/>
    <property type="project" value="UniProtKB-KW"/>
</dbReference>
<dbReference type="Pfam" id="PF04193">
    <property type="entry name" value="PQ-loop"/>
    <property type="match status" value="2"/>
</dbReference>
<dbReference type="PANTHER" id="PTHR13131:SF5">
    <property type="entry name" value="CYSTINOSIN"/>
    <property type="match status" value="1"/>
</dbReference>
<sequence>MLFRRRSGVCFEVGRCRLSLNQVFMGWFTLFVLSVFLCSISDGQKVRKLSDPPSKELLSSPTSLSILVTTTDTVTLRFAKTVNASFSIHLKGSNDFVATPHTLNFAPNQTSHVVNVTGVDVVSTTYLEIDKCSAPCPFDYEAFFVPITVYRSQIAYLLVRVTGWIYFFAWSISFYPQIWLNFKRKSVHGLHFDFLLLNTIGFTAYTIYNLAMYFSDSVQDEYFLKDPRSQIPVLLNDVVFAVHALGACIFTVFQCFLYDRGEQRVSRIGVGLSTTLVGIGIIGLACLIFGFLNALQTITLLSYIKMAVTCYKYIPQAVYNFRRQSTIGWSIENLILDFTGGSFSILQMVIVSWNTDDWSPFTGNVVKFLLGLVSMVFDIIFFVQHFCLYRNREELTTIFNDSNEPVDHIPIVDQMESNEEI</sequence>
<accession>A0A1I7SQ21</accession>
<dbReference type="OrthoDB" id="75720at2759"/>
<feature type="transmembrane region" description="Helical" evidence="12">
    <location>
        <begin position="365"/>
        <end position="383"/>
    </location>
</feature>
<feature type="transmembrane region" description="Helical" evidence="12">
    <location>
        <begin position="20"/>
        <end position="40"/>
    </location>
</feature>
<evidence type="ECO:0000313" key="14">
    <source>
        <dbReference type="EMBL" id="CAG9109507.1"/>
    </source>
</evidence>
<dbReference type="FunFam" id="1.20.1280.290:FF:000018">
    <property type="entry name" value="Cystinosin homolog"/>
    <property type="match status" value="1"/>
</dbReference>
<dbReference type="eggNOG" id="KOG3145">
    <property type="taxonomic scope" value="Eukaryota"/>
</dbReference>
<dbReference type="Proteomes" id="UP000659654">
    <property type="component" value="Unassembled WGS sequence"/>
</dbReference>
<feature type="transmembrane region" description="Helical" evidence="12">
    <location>
        <begin position="164"/>
        <end position="182"/>
    </location>
</feature>
<dbReference type="WBParaSite" id="BXY_1516600.1">
    <property type="protein sequence ID" value="BXY_1516600.1"/>
    <property type="gene ID" value="BXY_1516600"/>
</dbReference>
<keyword evidence="6" id="KW-0769">Symport</keyword>
<dbReference type="SMR" id="A0A1I7SQ21"/>
<evidence type="ECO:0000256" key="1">
    <source>
        <dbReference type="ARBA" id="ARBA00004155"/>
    </source>
</evidence>
<keyword evidence="16" id="KW-1185">Reference proteome</keyword>
<evidence type="ECO:0000256" key="6">
    <source>
        <dbReference type="ARBA" id="ARBA00022847"/>
    </source>
</evidence>
<evidence type="ECO:0000256" key="9">
    <source>
        <dbReference type="ARBA" id="ARBA00023228"/>
    </source>
</evidence>
<protein>
    <recommendedName>
        <fullName evidence="11">Cystinosin homolog</fullName>
    </recommendedName>
</protein>
<evidence type="ECO:0000256" key="10">
    <source>
        <dbReference type="ARBA" id="ARBA00048473"/>
    </source>
</evidence>
<evidence type="ECO:0000256" key="2">
    <source>
        <dbReference type="ARBA" id="ARBA00006855"/>
    </source>
</evidence>
<comment type="subcellular location">
    <subcellularLocation>
        <location evidence="1">Lysosome membrane</location>
        <topology evidence="1">Multi-pass membrane protein</topology>
    </subcellularLocation>
</comment>
<evidence type="ECO:0000313" key="15">
    <source>
        <dbReference type="Proteomes" id="UP000095284"/>
    </source>
</evidence>
<dbReference type="FunFam" id="1.20.1280.290:FF:000016">
    <property type="entry name" value="Cystinosin homolog"/>
    <property type="match status" value="1"/>
</dbReference>
<dbReference type="GO" id="GO:0005765">
    <property type="term" value="C:lysosomal membrane"/>
    <property type="evidence" value="ECO:0007669"/>
    <property type="project" value="UniProtKB-SubCell"/>
</dbReference>
<reference evidence="17" key="1">
    <citation type="submission" date="2016-11" db="UniProtKB">
        <authorList>
            <consortium name="WormBaseParasite"/>
        </authorList>
    </citation>
    <scope>IDENTIFICATION</scope>
</reference>
<feature type="transmembrane region" description="Helical" evidence="12">
    <location>
        <begin position="234"/>
        <end position="258"/>
    </location>
</feature>
<dbReference type="PANTHER" id="PTHR13131">
    <property type="entry name" value="CYSTINOSIN"/>
    <property type="match status" value="1"/>
</dbReference>
<keyword evidence="7 12" id="KW-1133">Transmembrane helix</keyword>
<comment type="similarity">
    <text evidence="2">Belongs to the cystinosin family.</text>
</comment>
<feature type="transmembrane region" description="Helical" evidence="12">
    <location>
        <begin position="334"/>
        <end position="353"/>
    </location>
</feature>
<dbReference type="AlphaFoldDB" id="A0A1I7SQ21"/>
<dbReference type="GO" id="GO:0015184">
    <property type="term" value="F:L-cystine transmembrane transporter activity"/>
    <property type="evidence" value="ECO:0007669"/>
    <property type="project" value="TreeGrafter"/>
</dbReference>
<evidence type="ECO:0000256" key="5">
    <source>
        <dbReference type="ARBA" id="ARBA00022737"/>
    </source>
</evidence>
<reference evidence="14" key="2">
    <citation type="submission" date="2020-08" db="EMBL/GenBank/DDBJ databases">
        <authorList>
            <person name="Kikuchi T."/>
        </authorList>
    </citation>
    <scope>NUCLEOTIDE SEQUENCE</scope>
    <source>
        <strain evidence="13">Ka4C1</strain>
    </source>
</reference>
<dbReference type="Proteomes" id="UP000095284">
    <property type="component" value="Unplaced"/>
</dbReference>